<keyword evidence="3" id="KW-1185">Reference proteome</keyword>
<reference evidence="2 3" key="1">
    <citation type="submission" date="2019-05" db="EMBL/GenBank/DDBJ databases">
        <title>Another draft genome of Portunus trituberculatus and its Hox gene families provides insights of decapod evolution.</title>
        <authorList>
            <person name="Jeong J.-H."/>
            <person name="Song I."/>
            <person name="Kim S."/>
            <person name="Choi T."/>
            <person name="Kim D."/>
            <person name="Ryu S."/>
            <person name="Kim W."/>
        </authorList>
    </citation>
    <scope>NUCLEOTIDE SEQUENCE [LARGE SCALE GENOMIC DNA]</scope>
    <source>
        <tissue evidence="2">Muscle</tissue>
    </source>
</reference>
<evidence type="ECO:0000313" key="2">
    <source>
        <dbReference type="EMBL" id="MPC60996.1"/>
    </source>
</evidence>
<evidence type="ECO:0000313" key="3">
    <source>
        <dbReference type="Proteomes" id="UP000324222"/>
    </source>
</evidence>
<gene>
    <name evidence="2" type="ORF">E2C01_055058</name>
</gene>
<accession>A0A5B7GTS9</accession>
<organism evidence="2 3">
    <name type="scientific">Portunus trituberculatus</name>
    <name type="common">Swimming crab</name>
    <name type="synonym">Neptunus trituberculatus</name>
    <dbReference type="NCBI Taxonomy" id="210409"/>
    <lineage>
        <taxon>Eukaryota</taxon>
        <taxon>Metazoa</taxon>
        <taxon>Ecdysozoa</taxon>
        <taxon>Arthropoda</taxon>
        <taxon>Crustacea</taxon>
        <taxon>Multicrustacea</taxon>
        <taxon>Malacostraca</taxon>
        <taxon>Eumalacostraca</taxon>
        <taxon>Eucarida</taxon>
        <taxon>Decapoda</taxon>
        <taxon>Pleocyemata</taxon>
        <taxon>Brachyura</taxon>
        <taxon>Eubrachyura</taxon>
        <taxon>Portunoidea</taxon>
        <taxon>Portunidae</taxon>
        <taxon>Portuninae</taxon>
        <taxon>Portunus</taxon>
    </lineage>
</organism>
<comment type="caution">
    <text evidence="2">The sequence shown here is derived from an EMBL/GenBank/DDBJ whole genome shotgun (WGS) entry which is preliminary data.</text>
</comment>
<name>A0A5B7GTS9_PORTR</name>
<sequence length="105" mass="11537">MNSHPSSPSRPDRIPSCLSESHCAPPGPGDVKAPKSCHSQQERRENPSRTSRSYTSVRKRSPPRRRLSVCVSRNRGNMAAVRASTSRTVGLLGHRGAVRHWAPVC</sequence>
<protein>
    <submittedName>
        <fullName evidence="2">Uncharacterized protein</fullName>
    </submittedName>
</protein>
<dbReference type="AlphaFoldDB" id="A0A5B7GTS9"/>
<dbReference type="EMBL" id="VSRR010018111">
    <property type="protein sequence ID" value="MPC60996.1"/>
    <property type="molecule type" value="Genomic_DNA"/>
</dbReference>
<feature type="region of interest" description="Disordered" evidence="1">
    <location>
        <begin position="1"/>
        <end position="67"/>
    </location>
</feature>
<proteinExistence type="predicted"/>
<evidence type="ECO:0000256" key="1">
    <source>
        <dbReference type="SAM" id="MobiDB-lite"/>
    </source>
</evidence>
<feature type="compositionally biased region" description="Basic residues" evidence="1">
    <location>
        <begin position="57"/>
        <end position="67"/>
    </location>
</feature>
<dbReference type="Proteomes" id="UP000324222">
    <property type="component" value="Unassembled WGS sequence"/>
</dbReference>